<evidence type="ECO:0000259" key="3">
    <source>
        <dbReference type="Pfam" id="PF00149"/>
    </source>
</evidence>
<dbReference type="GO" id="GO:0016020">
    <property type="term" value="C:membrane"/>
    <property type="evidence" value="ECO:0007669"/>
    <property type="project" value="GOC"/>
</dbReference>
<organism evidence="4 5">
    <name type="scientific">Vecturithrix granuli</name>
    <dbReference type="NCBI Taxonomy" id="1499967"/>
    <lineage>
        <taxon>Bacteria</taxon>
        <taxon>Candidatus Moduliflexota</taxon>
        <taxon>Candidatus Vecturitrichia</taxon>
        <taxon>Candidatus Vecturitrichales</taxon>
        <taxon>Candidatus Vecturitrichaceae</taxon>
        <taxon>Candidatus Vecturithrix</taxon>
    </lineage>
</organism>
<evidence type="ECO:0000256" key="1">
    <source>
        <dbReference type="ARBA" id="ARBA00022723"/>
    </source>
</evidence>
<dbReference type="GO" id="GO:0008758">
    <property type="term" value="F:UDP-2,3-diacylglucosamine hydrolase activity"/>
    <property type="evidence" value="ECO:0007669"/>
    <property type="project" value="TreeGrafter"/>
</dbReference>
<dbReference type="PANTHER" id="PTHR31302:SF31">
    <property type="entry name" value="PHOSPHODIESTERASE YAEI"/>
    <property type="match status" value="1"/>
</dbReference>
<dbReference type="Pfam" id="PF00149">
    <property type="entry name" value="Metallophos"/>
    <property type="match status" value="1"/>
</dbReference>
<dbReference type="InterPro" id="IPR004843">
    <property type="entry name" value="Calcineurin-like_PHP"/>
</dbReference>
<dbReference type="Proteomes" id="UP000030661">
    <property type="component" value="Unassembled WGS sequence"/>
</dbReference>
<evidence type="ECO:0000256" key="2">
    <source>
        <dbReference type="ARBA" id="ARBA00022801"/>
    </source>
</evidence>
<gene>
    <name evidence="4" type="ORF">U27_02489</name>
</gene>
<dbReference type="PANTHER" id="PTHR31302">
    <property type="entry name" value="TRANSMEMBRANE PROTEIN WITH METALLOPHOSPHOESTERASE DOMAIN-RELATED"/>
    <property type="match status" value="1"/>
</dbReference>
<reference evidence="4 5" key="1">
    <citation type="journal article" date="2015" name="PeerJ">
        <title>First genomic representation of candidate bacterial phylum KSB3 points to enhanced environmental sensing as a trigger of wastewater bulking.</title>
        <authorList>
            <person name="Sekiguchi Y."/>
            <person name="Ohashi A."/>
            <person name="Parks D.H."/>
            <person name="Yamauchi T."/>
            <person name="Tyson G.W."/>
            <person name="Hugenholtz P."/>
        </authorList>
    </citation>
    <scope>NUCLEOTIDE SEQUENCE [LARGE SCALE GENOMIC DNA]</scope>
</reference>
<keyword evidence="5" id="KW-1185">Reference proteome</keyword>
<name>A0A0S6W7I4_VECG1</name>
<evidence type="ECO:0000313" key="4">
    <source>
        <dbReference type="EMBL" id="GAK55655.1"/>
    </source>
</evidence>
<keyword evidence="1" id="KW-0479">Metal-binding</keyword>
<evidence type="ECO:0000313" key="5">
    <source>
        <dbReference type="Proteomes" id="UP000030661"/>
    </source>
</evidence>
<dbReference type="Gene3D" id="3.60.21.10">
    <property type="match status" value="1"/>
</dbReference>
<dbReference type="EMBL" id="DF820463">
    <property type="protein sequence ID" value="GAK55655.1"/>
    <property type="molecule type" value="Genomic_DNA"/>
</dbReference>
<dbReference type="InterPro" id="IPR051158">
    <property type="entry name" value="Metallophosphoesterase_sf"/>
</dbReference>
<dbReference type="eggNOG" id="COG1408">
    <property type="taxonomic scope" value="Bacteria"/>
</dbReference>
<feature type="domain" description="Calcineurin-like phosphoesterase" evidence="3">
    <location>
        <begin position="48"/>
        <end position="210"/>
    </location>
</feature>
<dbReference type="STRING" id="1499967.U27_02489"/>
<dbReference type="GO" id="GO:0009245">
    <property type="term" value="P:lipid A biosynthetic process"/>
    <property type="evidence" value="ECO:0007669"/>
    <property type="project" value="TreeGrafter"/>
</dbReference>
<dbReference type="AlphaFoldDB" id="A0A0S6W7I4"/>
<protein>
    <submittedName>
        <fullName evidence="4">Metallophosphoesterase</fullName>
    </submittedName>
</protein>
<dbReference type="InterPro" id="IPR029052">
    <property type="entry name" value="Metallo-depent_PP-like"/>
</dbReference>
<sequence>MSSVIKIGFSLIFLGLLAAGYVLFEPYWLRINNVTLIHQDIPLAFDGMQIIFASDIHHGPYFSQARVKRVVETINHLTPDLVIFGGDYVHRDPQYIEPCFEELQHIQAPFGKFGVLGNHDHWESAVITRQQMQKAGITNLDNRSVWIVKEDARIKLGGVGDLWEDTQDLRPTLHDTTENNFVMLVSHNPDFAETLTMRQIDVMLSGHTHGGQITLFGRWAPLVPSRYGQKYRAGMVTTPFTTVLITHGVGTITPPVRFFARPEIVVLTLRMKRR</sequence>
<dbReference type="SUPFAM" id="SSF56300">
    <property type="entry name" value="Metallo-dependent phosphatases"/>
    <property type="match status" value="1"/>
</dbReference>
<proteinExistence type="predicted"/>
<accession>A0A0S6W7I4</accession>
<keyword evidence="2" id="KW-0378">Hydrolase</keyword>
<dbReference type="CDD" id="cd07385">
    <property type="entry name" value="MPP_YkuE_C"/>
    <property type="match status" value="1"/>
</dbReference>
<dbReference type="HOGENOM" id="CLU_025443_3_1_0"/>
<dbReference type="GO" id="GO:0046872">
    <property type="term" value="F:metal ion binding"/>
    <property type="evidence" value="ECO:0007669"/>
    <property type="project" value="UniProtKB-KW"/>
</dbReference>